<dbReference type="EMBL" id="JABFMT010000042">
    <property type="protein sequence ID" value="NUU04406.1"/>
    <property type="molecule type" value="Genomic_DNA"/>
</dbReference>
<evidence type="ECO:0000313" key="3">
    <source>
        <dbReference type="Proteomes" id="UP000536746"/>
    </source>
</evidence>
<accession>A0ABX2M9F0</accession>
<evidence type="ECO:0000259" key="1">
    <source>
        <dbReference type="Pfam" id="PF24722"/>
    </source>
</evidence>
<name>A0ABX2M9F0_9BURK</name>
<dbReference type="InterPro" id="IPR056091">
    <property type="entry name" value="DUF7674"/>
</dbReference>
<sequence length="125" mass="14197">MIEFEMMRQLLCSEYDGLREKVVAAADDWIGTKGEFIPHLWIRQLCILVQDRFLVGDYEQANSLFVLVEKILTEGNADVKSAIAAGFLEGLINRGSLPADNWRPLLGPLARKYCESVDRFHGINR</sequence>
<protein>
    <recommendedName>
        <fullName evidence="1">DUF7674 domain-containing protein</fullName>
    </recommendedName>
</protein>
<dbReference type="Pfam" id="PF24722">
    <property type="entry name" value="DUF7674"/>
    <property type="match status" value="1"/>
</dbReference>
<dbReference type="RefSeq" id="WP_175354930.1">
    <property type="nucleotide sequence ID" value="NZ_JABFMT010000042.1"/>
</dbReference>
<reference evidence="2 3" key="1">
    <citation type="journal article" date="2020" name="Front. Plant Sci.">
        <title>Isolation of Rhizosphere Bacteria That Improve Quality and Water Stress Tolerance in Greenhouse Ornamentals.</title>
        <authorList>
            <person name="Nordstedt N.P."/>
            <person name="Jones M.L."/>
        </authorList>
    </citation>
    <scope>NUCLEOTIDE SEQUENCE [LARGE SCALE GENOMIC DNA]</scope>
    <source>
        <strain evidence="2 3">C6C2</strain>
    </source>
</reference>
<evidence type="ECO:0000313" key="2">
    <source>
        <dbReference type="EMBL" id="NUU04406.1"/>
    </source>
</evidence>
<comment type="caution">
    <text evidence="2">The sequence shown here is derived from an EMBL/GenBank/DDBJ whole genome shotgun (WGS) entry which is preliminary data.</text>
</comment>
<keyword evidence="3" id="KW-1185">Reference proteome</keyword>
<dbReference type="Proteomes" id="UP000536746">
    <property type="component" value="Unassembled WGS sequence"/>
</dbReference>
<gene>
    <name evidence="2" type="ORF">HNO84_22605</name>
</gene>
<proteinExistence type="predicted"/>
<feature type="domain" description="DUF7674" evidence="1">
    <location>
        <begin position="10"/>
        <end position="121"/>
    </location>
</feature>
<organism evidence="2 3">
    <name type="scientific">Herbaspirillum robiniae</name>
    <dbReference type="NCBI Taxonomy" id="2014887"/>
    <lineage>
        <taxon>Bacteria</taxon>
        <taxon>Pseudomonadati</taxon>
        <taxon>Pseudomonadota</taxon>
        <taxon>Betaproteobacteria</taxon>
        <taxon>Burkholderiales</taxon>
        <taxon>Oxalobacteraceae</taxon>
        <taxon>Herbaspirillum</taxon>
    </lineage>
</organism>